<feature type="region of interest" description="Disordered" evidence="1">
    <location>
        <begin position="100"/>
        <end position="135"/>
    </location>
</feature>
<dbReference type="OrthoDB" id="6340543at2759"/>
<organism evidence="3 4">
    <name type="scientific">Daphnia magna</name>
    <dbReference type="NCBI Taxonomy" id="35525"/>
    <lineage>
        <taxon>Eukaryota</taxon>
        <taxon>Metazoa</taxon>
        <taxon>Ecdysozoa</taxon>
        <taxon>Arthropoda</taxon>
        <taxon>Crustacea</taxon>
        <taxon>Branchiopoda</taxon>
        <taxon>Diplostraca</taxon>
        <taxon>Cladocera</taxon>
        <taxon>Anomopoda</taxon>
        <taxon>Daphniidae</taxon>
        <taxon>Daphnia</taxon>
    </lineage>
</organism>
<name>A0A164RR41_9CRUS</name>
<feature type="transmembrane region" description="Helical" evidence="2">
    <location>
        <begin position="12"/>
        <end position="34"/>
    </location>
</feature>
<dbReference type="AlphaFoldDB" id="A0A164RR41"/>
<keyword evidence="2" id="KW-0812">Transmembrane</keyword>
<proteinExistence type="predicted"/>
<keyword evidence="2" id="KW-0472">Membrane</keyword>
<comment type="caution">
    <text evidence="3">The sequence shown here is derived from an EMBL/GenBank/DDBJ whole genome shotgun (WGS) entry which is preliminary data.</text>
</comment>
<keyword evidence="4" id="KW-1185">Reference proteome</keyword>
<dbReference type="Proteomes" id="UP000076858">
    <property type="component" value="Unassembled WGS sequence"/>
</dbReference>
<feature type="region of interest" description="Disordered" evidence="1">
    <location>
        <begin position="49"/>
        <end position="85"/>
    </location>
</feature>
<dbReference type="EMBL" id="LRGB01002167">
    <property type="protein sequence ID" value="KZS08866.1"/>
    <property type="molecule type" value="Genomic_DNA"/>
</dbReference>
<evidence type="ECO:0000313" key="4">
    <source>
        <dbReference type="Proteomes" id="UP000076858"/>
    </source>
</evidence>
<evidence type="ECO:0000256" key="1">
    <source>
        <dbReference type="SAM" id="MobiDB-lite"/>
    </source>
</evidence>
<sequence length="135" mass="14986">MDDEDDEWIGECLLVAGFITGIVVITLCISVYYICCHCPRQVNRRKAKHAQQRRLREPSVASTAVESHESCHETGYQPDGDTATQQFPSLVTMATQHNVESAPPPYYISEDDPPPPYSIGDTSTEIITEKPTSSN</sequence>
<gene>
    <name evidence="3" type="ORF">APZ42_027056</name>
</gene>
<keyword evidence="2" id="KW-1133">Transmembrane helix</keyword>
<evidence type="ECO:0000313" key="3">
    <source>
        <dbReference type="EMBL" id="KZS08866.1"/>
    </source>
</evidence>
<feature type="compositionally biased region" description="Polar residues" evidence="1">
    <location>
        <begin position="120"/>
        <end position="135"/>
    </location>
</feature>
<protein>
    <submittedName>
        <fullName evidence="3">Uncharacterized protein</fullName>
    </submittedName>
</protein>
<reference evidence="3 4" key="1">
    <citation type="submission" date="2016-03" db="EMBL/GenBank/DDBJ databases">
        <title>EvidentialGene: Evidence-directed Construction of Genes on Genomes.</title>
        <authorList>
            <person name="Gilbert D.G."/>
            <person name="Choi J.-H."/>
            <person name="Mockaitis K."/>
            <person name="Colbourne J."/>
            <person name="Pfrender M."/>
        </authorList>
    </citation>
    <scope>NUCLEOTIDE SEQUENCE [LARGE SCALE GENOMIC DNA]</scope>
    <source>
        <strain evidence="3 4">Xinb3</strain>
        <tissue evidence="3">Complete organism</tissue>
    </source>
</reference>
<accession>A0A164RR41</accession>
<evidence type="ECO:0000256" key="2">
    <source>
        <dbReference type="SAM" id="Phobius"/>
    </source>
</evidence>